<proteinExistence type="inferred from homology"/>
<comment type="similarity">
    <text evidence="2">Belongs to the NAD(P)-dependent epimerase/dehydratase family.</text>
</comment>
<dbReference type="InterPro" id="IPR036291">
    <property type="entry name" value="NAD(P)-bd_dom_sf"/>
</dbReference>
<dbReference type="AlphaFoldDB" id="A0A381T3R6"/>
<organism evidence="7">
    <name type="scientific">marine metagenome</name>
    <dbReference type="NCBI Taxonomy" id="408172"/>
    <lineage>
        <taxon>unclassified sequences</taxon>
        <taxon>metagenomes</taxon>
        <taxon>ecological metagenomes</taxon>
    </lineage>
</organism>
<dbReference type="InterPro" id="IPR001509">
    <property type="entry name" value="Epimerase_deHydtase"/>
</dbReference>
<dbReference type="Gene3D" id="3.90.25.10">
    <property type="entry name" value="UDP-galactose 4-epimerase, domain 1"/>
    <property type="match status" value="1"/>
</dbReference>
<name>A0A381T3R6_9ZZZZ</name>
<dbReference type="SUPFAM" id="SSF51735">
    <property type="entry name" value="NAD(P)-binding Rossmann-fold domains"/>
    <property type="match status" value="1"/>
</dbReference>
<dbReference type="Pfam" id="PF01370">
    <property type="entry name" value="Epimerase"/>
    <property type="match status" value="1"/>
</dbReference>
<evidence type="ECO:0000256" key="5">
    <source>
        <dbReference type="ARBA" id="ARBA00023277"/>
    </source>
</evidence>
<dbReference type="GO" id="GO:0003978">
    <property type="term" value="F:UDP-glucose 4-epimerase activity"/>
    <property type="evidence" value="ECO:0007669"/>
    <property type="project" value="InterPro"/>
</dbReference>
<evidence type="ECO:0000256" key="2">
    <source>
        <dbReference type="ARBA" id="ARBA00007637"/>
    </source>
</evidence>
<sequence length="318" mass="35195">VVGGAGYIGSHVTLEAINHGYEVTVFDDLSSGFKNNIHQSASFFEGSTLSEDDLSRVMNSSQFDGVIHLAAYKAAGESMTDPSKYAKNNIIGGINLIKACVMHGIDKFIFSSSAAIYGNPEYNPVDESHPLVPINYYGYTKLVIENNLQWFSKLKGIKYASLRYFNAAGYDINQRIKCKESNPQNLIPIVMEVVSGDRKNLSVYGNDYSTKDGTGIRDYIHVSDLAHGHLMALDYLFKHKKDLVINLGTGEGHSVLDVISMANKVSNKNIDYKFTIRRDGDPSTIIAGSDNAKGLIDWSPKYSDLYTIINSTWSIYNQ</sequence>
<feature type="non-terminal residue" evidence="7">
    <location>
        <position position="1"/>
    </location>
</feature>
<gene>
    <name evidence="7" type="ORF">METZ01_LOCUS61187</name>
</gene>
<comment type="cofactor">
    <cofactor evidence="1">
        <name>NAD(+)</name>
        <dbReference type="ChEBI" id="CHEBI:57540"/>
    </cofactor>
</comment>
<dbReference type="NCBIfam" id="TIGR01179">
    <property type="entry name" value="galE"/>
    <property type="match status" value="1"/>
</dbReference>
<evidence type="ECO:0000259" key="6">
    <source>
        <dbReference type="Pfam" id="PF01370"/>
    </source>
</evidence>
<accession>A0A381T3R6</accession>
<dbReference type="PANTHER" id="PTHR43725">
    <property type="entry name" value="UDP-GLUCOSE 4-EPIMERASE"/>
    <property type="match status" value="1"/>
</dbReference>
<reference evidence="7" key="1">
    <citation type="submission" date="2018-05" db="EMBL/GenBank/DDBJ databases">
        <authorList>
            <person name="Lanie J.A."/>
            <person name="Ng W.-L."/>
            <person name="Kazmierczak K.M."/>
            <person name="Andrzejewski T.M."/>
            <person name="Davidsen T.M."/>
            <person name="Wayne K.J."/>
            <person name="Tettelin H."/>
            <person name="Glass J.I."/>
            <person name="Rusch D."/>
            <person name="Podicherti R."/>
            <person name="Tsui H.-C.T."/>
            <person name="Winkler M.E."/>
        </authorList>
    </citation>
    <scope>NUCLEOTIDE SEQUENCE</scope>
</reference>
<dbReference type="PANTHER" id="PTHR43725:SF53">
    <property type="entry name" value="UDP-ARABINOSE 4-EPIMERASE 1"/>
    <property type="match status" value="1"/>
</dbReference>
<protein>
    <recommendedName>
        <fullName evidence="6">NAD-dependent epimerase/dehydratase domain-containing protein</fullName>
    </recommendedName>
</protein>
<evidence type="ECO:0000256" key="1">
    <source>
        <dbReference type="ARBA" id="ARBA00001911"/>
    </source>
</evidence>
<dbReference type="GO" id="GO:0033499">
    <property type="term" value="P:galactose catabolic process via UDP-galactose, Leloir pathway"/>
    <property type="evidence" value="ECO:0007669"/>
    <property type="project" value="TreeGrafter"/>
</dbReference>
<evidence type="ECO:0000256" key="3">
    <source>
        <dbReference type="ARBA" id="ARBA00023027"/>
    </source>
</evidence>
<feature type="domain" description="NAD-dependent epimerase/dehydratase" evidence="6">
    <location>
        <begin position="1"/>
        <end position="248"/>
    </location>
</feature>
<dbReference type="Gene3D" id="3.40.50.720">
    <property type="entry name" value="NAD(P)-binding Rossmann-like Domain"/>
    <property type="match status" value="1"/>
</dbReference>
<dbReference type="InterPro" id="IPR005886">
    <property type="entry name" value="UDP_G4E"/>
</dbReference>
<evidence type="ECO:0000256" key="4">
    <source>
        <dbReference type="ARBA" id="ARBA00023235"/>
    </source>
</evidence>
<keyword evidence="4" id="KW-0413">Isomerase</keyword>
<keyword evidence="3" id="KW-0520">NAD</keyword>
<dbReference type="EMBL" id="UINC01003674">
    <property type="protein sequence ID" value="SVA08333.1"/>
    <property type="molecule type" value="Genomic_DNA"/>
</dbReference>
<keyword evidence="5" id="KW-0119">Carbohydrate metabolism</keyword>
<evidence type="ECO:0000313" key="7">
    <source>
        <dbReference type="EMBL" id="SVA08333.1"/>
    </source>
</evidence>